<gene>
    <name evidence="2" type="ORF">GPUH_LOCUS7437</name>
</gene>
<organism evidence="4">
    <name type="scientific">Gongylonema pulchrum</name>
    <dbReference type="NCBI Taxonomy" id="637853"/>
    <lineage>
        <taxon>Eukaryota</taxon>
        <taxon>Metazoa</taxon>
        <taxon>Ecdysozoa</taxon>
        <taxon>Nematoda</taxon>
        <taxon>Chromadorea</taxon>
        <taxon>Rhabditida</taxon>
        <taxon>Spirurina</taxon>
        <taxon>Spiruromorpha</taxon>
        <taxon>Spiruroidea</taxon>
        <taxon>Gongylonematidae</taxon>
        <taxon>Gongylonema</taxon>
    </lineage>
</organism>
<feature type="compositionally biased region" description="Basic and acidic residues" evidence="1">
    <location>
        <begin position="41"/>
        <end position="55"/>
    </location>
</feature>
<evidence type="ECO:0000313" key="4">
    <source>
        <dbReference type="WBParaSite" id="GPUH_0000744701-mRNA-1"/>
    </source>
</evidence>
<dbReference type="Proteomes" id="UP000271098">
    <property type="component" value="Unassembled WGS sequence"/>
</dbReference>
<feature type="region of interest" description="Disordered" evidence="1">
    <location>
        <begin position="19"/>
        <end position="74"/>
    </location>
</feature>
<sequence>MAVESLLLVVERRTVIAYPLNPTAAPNETNKESSSNVSSESPEKSMQQEEFERSNKKNQGTNSSEQTDKAFQLKPVVDKVCRRSSF</sequence>
<reference evidence="2 3" key="2">
    <citation type="submission" date="2018-11" db="EMBL/GenBank/DDBJ databases">
        <authorList>
            <consortium name="Pathogen Informatics"/>
        </authorList>
    </citation>
    <scope>NUCLEOTIDE SEQUENCE [LARGE SCALE GENOMIC DNA]</scope>
</reference>
<reference evidence="4" key="1">
    <citation type="submission" date="2016-06" db="UniProtKB">
        <authorList>
            <consortium name="WormBaseParasite"/>
        </authorList>
    </citation>
    <scope>IDENTIFICATION</scope>
</reference>
<accession>A0A183DFE7</accession>
<keyword evidence="3" id="KW-1185">Reference proteome</keyword>
<name>A0A183DFE7_9BILA</name>
<protein>
    <submittedName>
        <fullName evidence="4">Ovule protein</fullName>
    </submittedName>
</protein>
<evidence type="ECO:0000313" key="2">
    <source>
        <dbReference type="EMBL" id="VDK58328.1"/>
    </source>
</evidence>
<dbReference type="WBParaSite" id="GPUH_0000744701-mRNA-1">
    <property type="protein sequence ID" value="GPUH_0000744701-mRNA-1"/>
    <property type="gene ID" value="GPUH_0000744701"/>
</dbReference>
<evidence type="ECO:0000313" key="3">
    <source>
        <dbReference type="Proteomes" id="UP000271098"/>
    </source>
</evidence>
<evidence type="ECO:0000256" key="1">
    <source>
        <dbReference type="SAM" id="MobiDB-lite"/>
    </source>
</evidence>
<proteinExistence type="predicted"/>
<dbReference type="AlphaFoldDB" id="A0A183DFE7"/>
<dbReference type="EMBL" id="UYRT01019248">
    <property type="protein sequence ID" value="VDK58328.1"/>
    <property type="molecule type" value="Genomic_DNA"/>
</dbReference>